<protein>
    <submittedName>
        <fullName evidence="1">Uncharacterized protein</fullName>
    </submittedName>
</protein>
<keyword evidence="2" id="KW-1185">Reference proteome</keyword>
<name>A0A5B7FUX2_PORTR</name>
<proteinExistence type="predicted"/>
<dbReference type="Proteomes" id="UP000324222">
    <property type="component" value="Unassembled WGS sequence"/>
</dbReference>
<evidence type="ECO:0000313" key="1">
    <source>
        <dbReference type="EMBL" id="MPC48698.1"/>
    </source>
</evidence>
<evidence type="ECO:0000313" key="2">
    <source>
        <dbReference type="Proteomes" id="UP000324222"/>
    </source>
</evidence>
<dbReference type="AlphaFoldDB" id="A0A5B7FUX2"/>
<reference evidence="1 2" key="1">
    <citation type="submission" date="2019-05" db="EMBL/GenBank/DDBJ databases">
        <title>Another draft genome of Portunus trituberculatus and its Hox gene families provides insights of decapod evolution.</title>
        <authorList>
            <person name="Jeong J.-H."/>
            <person name="Song I."/>
            <person name="Kim S."/>
            <person name="Choi T."/>
            <person name="Kim D."/>
            <person name="Ryu S."/>
            <person name="Kim W."/>
        </authorList>
    </citation>
    <scope>NUCLEOTIDE SEQUENCE [LARGE SCALE GENOMIC DNA]</scope>
    <source>
        <tissue evidence="1">Muscle</tissue>
    </source>
</reference>
<dbReference type="EMBL" id="VSRR010008418">
    <property type="protein sequence ID" value="MPC48698.1"/>
    <property type="molecule type" value="Genomic_DNA"/>
</dbReference>
<accession>A0A5B7FUX2</accession>
<organism evidence="1 2">
    <name type="scientific">Portunus trituberculatus</name>
    <name type="common">Swimming crab</name>
    <name type="synonym">Neptunus trituberculatus</name>
    <dbReference type="NCBI Taxonomy" id="210409"/>
    <lineage>
        <taxon>Eukaryota</taxon>
        <taxon>Metazoa</taxon>
        <taxon>Ecdysozoa</taxon>
        <taxon>Arthropoda</taxon>
        <taxon>Crustacea</taxon>
        <taxon>Multicrustacea</taxon>
        <taxon>Malacostraca</taxon>
        <taxon>Eumalacostraca</taxon>
        <taxon>Eucarida</taxon>
        <taxon>Decapoda</taxon>
        <taxon>Pleocyemata</taxon>
        <taxon>Brachyura</taxon>
        <taxon>Eubrachyura</taxon>
        <taxon>Portunoidea</taxon>
        <taxon>Portunidae</taxon>
        <taxon>Portuninae</taxon>
        <taxon>Portunus</taxon>
    </lineage>
</organism>
<comment type="caution">
    <text evidence="1">The sequence shown here is derived from an EMBL/GenBank/DDBJ whole genome shotgun (WGS) entry which is preliminary data.</text>
</comment>
<gene>
    <name evidence="1" type="ORF">E2C01_042479</name>
</gene>
<sequence length="152" mass="17296">MRAQNLPSVTASGSVLKTQRYLYMALCLFGCCGTEKAQQFTQLTEQGAAEKGTQATESPAPLCLRLSGTTSPTACRLACRRPSALHSEFMQKERKEGRKGARGRKKRELDWSNYNSKYKVTIYNYNYSFQAQLQLMQNKIRYNLITITNIDY</sequence>